<dbReference type="InterPro" id="IPR002083">
    <property type="entry name" value="MATH/TRAF_dom"/>
</dbReference>
<evidence type="ECO:0000256" key="1">
    <source>
        <dbReference type="ARBA" id="ARBA00004123"/>
    </source>
</evidence>
<gene>
    <name evidence="8" type="ORF">FF38_00754</name>
</gene>
<dbReference type="Pfam" id="PF00651">
    <property type="entry name" value="BTB"/>
    <property type="match status" value="1"/>
</dbReference>
<dbReference type="SMART" id="SM00225">
    <property type="entry name" value="BTB"/>
    <property type="match status" value="1"/>
</dbReference>
<evidence type="ECO:0000256" key="4">
    <source>
        <dbReference type="ARBA" id="ARBA00022786"/>
    </source>
</evidence>
<proteinExistence type="inferred from homology"/>
<dbReference type="SUPFAM" id="SSF49599">
    <property type="entry name" value="TRAF domain-like"/>
    <property type="match status" value="1"/>
</dbReference>
<dbReference type="OMA" id="DRYHAMD"/>
<dbReference type="EMBL" id="JRES01001352">
    <property type="protein sequence ID" value="KNC23393.1"/>
    <property type="molecule type" value="Genomic_DNA"/>
</dbReference>
<dbReference type="STRING" id="7375.A0A0L0BTT6"/>
<comment type="subcellular location">
    <subcellularLocation>
        <location evidence="1">Nucleus</location>
    </subcellularLocation>
</comment>
<keyword evidence="9" id="KW-1185">Reference proteome</keyword>
<keyword evidence="5" id="KW-0539">Nucleus</keyword>
<dbReference type="PROSITE" id="PS50097">
    <property type="entry name" value="BTB"/>
    <property type="match status" value="1"/>
</dbReference>
<dbReference type="GO" id="GO:0030163">
    <property type="term" value="P:protein catabolic process"/>
    <property type="evidence" value="ECO:0007669"/>
    <property type="project" value="UniProtKB-ARBA"/>
</dbReference>
<evidence type="ECO:0000259" key="7">
    <source>
        <dbReference type="PROSITE" id="PS50144"/>
    </source>
</evidence>
<dbReference type="InterPro" id="IPR011333">
    <property type="entry name" value="SKP1/BTB/POZ_sf"/>
</dbReference>
<sequence length="347" mass="40312">MSSIPKEFLTENYCFTHYEIIKINCTWVLRNFLSCSDIIDEWKSPIFSSNVYEEYKFSLYVKRSTSYADFVEFFLIYSDPSEILEPKLKYKLSILNEKQEEKYAHTATIKADTTNTMRKIHSLKIVNDLLCEDKLTICFEMTVAKFINITRLPIAITKSELNKDLGMLFQNGKLTDFILVADGKEFHVHKAILAARSEVFAVMFEHEMQENKLNRVEITDIDAEVMQEMLQFIYTGVVTKLYQMAKFLFVAADKYALDGLKEMCEKKLCEQLSVEVAVDTLILADRHSAFELKEKAIKFINENSIEVVKTEDWKNMQKTHAYLIVEAYQRIVNESNTKGTNTNGNKK</sequence>
<dbReference type="AlphaFoldDB" id="A0A0L0BTT6"/>
<dbReference type="PANTHER" id="PTHR24413">
    <property type="entry name" value="SPECKLE-TYPE POZ PROTEIN"/>
    <property type="match status" value="1"/>
</dbReference>
<dbReference type="OrthoDB" id="6359816at2759"/>
<dbReference type="PROSITE" id="PS50144">
    <property type="entry name" value="MATH"/>
    <property type="match status" value="1"/>
</dbReference>
<dbReference type="Pfam" id="PF24570">
    <property type="entry name" value="BACK_BPM_SPOP"/>
    <property type="match status" value="1"/>
</dbReference>
<keyword evidence="4" id="KW-0833">Ubl conjugation pathway</keyword>
<comment type="caution">
    <text evidence="8">The sequence shown here is derived from an EMBL/GenBank/DDBJ whole genome shotgun (WGS) entry which is preliminary data.</text>
</comment>
<protein>
    <submittedName>
        <fullName evidence="8">Protein roadkill</fullName>
    </submittedName>
</protein>
<evidence type="ECO:0000256" key="5">
    <source>
        <dbReference type="ARBA" id="ARBA00023242"/>
    </source>
</evidence>
<evidence type="ECO:0000313" key="9">
    <source>
        <dbReference type="Proteomes" id="UP000037069"/>
    </source>
</evidence>
<dbReference type="Proteomes" id="UP000037069">
    <property type="component" value="Unassembled WGS sequence"/>
</dbReference>
<reference evidence="8 9" key="1">
    <citation type="journal article" date="2015" name="Nat. Commun.">
        <title>Lucilia cuprina genome unlocks parasitic fly biology to underpin future interventions.</title>
        <authorList>
            <person name="Anstead C.A."/>
            <person name="Korhonen P.K."/>
            <person name="Young N.D."/>
            <person name="Hall R.S."/>
            <person name="Jex A.R."/>
            <person name="Murali S.C."/>
            <person name="Hughes D.S."/>
            <person name="Lee S.F."/>
            <person name="Perry T."/>
            <person name="Stroehlein A.J."/>
            <person name="Ansell B.R."/>
            <person name="Breugelmans B."/>
            <person name="Hofmann A."/>
            <person name="Qu J."/>
            <person name="Dugan S."/>
            <person name="Lee S.L."/>
            <person name="Chao H."/>
            <person name="Dinh H."/>
            <person name="Han Y."/>
            <person name="Doddapaneni H.V."/>
            <person name="Worley K.C."/>
            <person name="Muzny D.M."/>
            <person name="Ioannidis P."/>
            <person name="Waterhouse R.M."/>
            <person name="Zdobnov E.M."/>
            <person name="James P.J."/>
            <person name="Bagnall N.H."/>
            <person name="Kotze A.C."/>
            <person name="Gibbs R.A."/>
            <person name="Richards S."/>
            <person name="Batterham P."/>
            <person name="Gasser R.B."/>
        </authorList>
    </citation>
    <scope>NUCLEOTIDE SEQUENCE [LARGE SCALE GENOMIC DNA]</scope>
    <source>
        <strain evidence="8 9">LS</strain>
        <tissue evidence="8">Full body</tissue>
    </source>
</reference>
<dbReference type="Gene3D" id="6.10.250.3030">
    <property type="match status" value="1"/>
</dbReference>
<comment type="pathway">
    <text evidence="2">Protein modification; protein ubiquitination.</text>
</comment>
<comment type="similarity">
    <text evidence="3">Belongs to the Tdpoz family.</text>
</comment>
<dbReference type="FunFam" id="3.30.710.10:FF:000159">
    <property type="entry name" value="Speckle-type POZ protein B"/>
    <property type="match status" value="1"/>
</dbReference>
<evidence type="ECO:0000259" key="6">
    <source>
        <dbReference type="PROSITE" id="PS50097"/>
    </source>
</evidence>
<feature type="domain" description="MATH" evidence="7">
    <location>
        <begin position="22"/>
        <end position="141"/>
    </location>
</feature>
<dbReference type="GO" id="GO:0005634">
    <property type="term" value="C:nucleus"/>
    <property type="evidence" value="ECO:0007669"/>
    <property type="project" value="UniProtKB-SubCell"/>
</dbReference>
<dbReference type="Gene3D" id="3.30.710.10">
    <property type="entry name" value="Potassium Channel Kv1.1, Chain A"/>
    <property type="match status" value="1"/>
</dbReference>
<evidence type="ECO:0000256" key="3">
    <source>
        <dbReference type="ARBA" id="ARBA00010846"/>
    </source>
</evidence>
<dbReference type="InterPro" id="IPR008974">
    <property type="entry name" value="TRAF-like"/>
</dbReference>
<evidence type="ECO:0000313" key="8">
    <source>
        <dbReference type="EMBL" id="KNC23393.1"/>
    </source>
</evidence>
<evidence type="ECO:0000256" key="2">
    <source>
        <dbReference type="ARBA" id="ARBA00004906"/>
    </source>
</evidence>
<dbReference type="Gene3D" id="2.60.210.10">
    <property type="entry name" value="Apoptosis, Tumor Necrosis Factor Receptor Associated Protein 2, Chain A"/>
    <property type="match status" value="1"/>
</dbReference>
<dbReference type="Gene3D" id="6.20.250.50">
    <property type="match status" value="1"/>
</dbReference>
<dbReference type="SUPFAM" id="SSF54695">
    <property type="entry name" value="POZ domain"/>
    <property type="match status" value="1"/>
</dbReference>
<dbReference type="InterPro" id="IPR056423">
    <property type="entry name" value="BACK_BPM_SPOP"/>
</dbReference>
<feature type="domain" description="BTB" evidence="6">
    <location>
        <begin position="175"/>
        <end position="238"/>
    </location>
</feature>
<organism evidence="8 9">
    <name type="scientific">Lucilia cuprina</name>
    <name type="common">Green bottle fly</name>
    <name type="synonym">Australian sheep blowfly</name>
    <dbReference type="NCBI Taxonomy" id="7375"/>
    <lineage>
        <taxon>Eukaryota</taxon>
        <taxon>Metazoa</taxon>
        <taxon>Ecdysozoa</taxon>
        <taxon>Arthropoda</taxon>
        <taxon>Hexapoda</taxon>
        <taxon>Insecta</taxon>
        <taxon>Pterygota</taxon>
        <taxon>Neoptera</taxon>
        <taxon>Endopterygota</taxon>
        <taxon>Diptera</taxon>
        <taxon>Brachycera</taxon>
        <taxon>Muscomorpha</taxon>
        <taxon>Oestroidea</taxon>
        <taxon>Calliphoridae</taxon>
        <taxon>Luciliinae</taxon>
        <taxon>Lucilia</taxon>
    </lineage>
</organism>
<accession>A0A0L0BTT6</accession>
<name>A0A0L0BTT6_LUCCU</name>
<dbReference type="InterPro" id="IPR000210">
    <property type="entry name" value="BTB/POZ_dom"/>
</dbReference>